<reference evidence="2" key="1">
    <citation type="submission" date="2015-06" db="EMBL/GenBank/DDBJ databases">
        <authorList>
            <person name="Lim Y.L."/>
            <person name="Ee R."/>
            <person name="Yong D."/>
            <person name="How K.Y."/>
            <person name="Yin W.F."/>
            <person name="Chan K.G."/>
        </authorList>
    </citation>
    <scope>NUCLEOTIDE SEQUENCE [LARGE SCALE GENOMIC DNA]</scope>
    <source>
        <strain evidence="2">DSM 25325</strain>
    </source>
</reference>
<dbReference type="Proteomes" id="UP000036700">
    <property type="component" value="Chromosome"/>
</dbReference>
<proteinExistence type="predicted"/>
<organism evidence="1 2">
    <name type="scientific">Pandoraea thiooxydans</name>
    <dbReference type="NCBI Taxonomy" id="445709"/>
    <lineage>
        <taxon>Bacteria</taxon>
        <taxon>Pseudomonadati</taxon>
        <taxon>Pseudomonadota</taxon>
        <taxon>Betaproteobacteria</taxon>
        <taxon>Burkholderiales</taxon>
        <taxon>Burkholderiaceae</taxon>
        <taxon>Pandoraea</taxon>
    </lineage>
</organism>
<sequence>MQPTAELRTLTVSIDRPWREVYDFAADPQSFKRWASGLGQSLQRVGQQWFADGPEGRVTIRFAERNDFGVLDHYVRLASGEEIYVPMRVVANGDGCTVMFTLLRSPGMSEATFARDAQWVERDLQALKRLFTD</sequence>
<dbReference type="EMBL" id="CP011568">
    <property type="protein sequence ID" value="AKJ67940.1"/>
    <property type="molecule type" value="Genomic_DNA"/>
</dbReference>
<dbReference type="STRING" id="445709.ABW99_06625"/>
<dbReference type="InterPro" id="IPR023393">
    <property type="entry name" value="START-like_dom_sf"/>
</dbReference>
<dbReference type="AlphaFoldDB" id="A0A0G3ELX2"/>
<dbReference type="Gene3D" id="3.30.530.20">
    <property type="match status" value="1"/>
</dbReference>
<evidence type="ECO:0000313" key="1">
    <source>
        <dbReference type="EMBL" id="AKJ67940.1"/>
    </source>
</evidence>
<dbReference type="SUPFAM" id="SSF55961">
    <property type="entry name" value="Bet v1-like"/>
    <property type="match status" value="1"/>
</dbReference>
<dbReference type="PATRIC" id="fig|445709.3.peg.1419"/>
<gene>
    <name evidence="1" type="ORF">ABW99_06625</name>
</gene>
<protein>
    <submittedName>
        <fullName evidence="1">Polyketide cyclase</fullName>
    </submittedName>
</protein>
<accession>A0A0G3ELX2</accession>
<keyword evidence="2" id="KW-1185">Reference proteome</keyword>
<dbReference type="KEGG" id="ptx:ABW99_06625"/>
<dbReference type="OrthoDB" id="880456at2"/>
<name>A0A0G3ELX2_9BURK</name>
<dbReference type="RefSeq" id="WP_047213760.1">
    <property type="nucleotide sequence ID" value="NZ_CP011568.3"/>
</dbReference>
<evidence type="ECO:0000313" key="2">
    <source>
        <dbReference type="Proteomes" id="UP000036700"/>
    </source>
</evidence>